<organism evidence="2 3">
    <name type="scientific">Brassica napus</name>
    <name type="common">Rape</name>
    <dbReference type="NCBI Taxonomy" id="3708"/>
    <lineage>
        <taxon>Eukaryota</taxon>
        <taxon>Viridiplantae</taxon>
        <taxon>Streptophyta</taxon>
        <taxon>Embryophyta</taxon>
        <taxon>Tracheophyta</taxon>
        <taxon>Spermatophyta</taxon>
        <taxon>Magnoliopsida</taxon>
        <taxon>eudicotyledons</taxon>
        <taxon>Gunneridae</taxon>
        <taxon>Pentapetalae</taxon>
        <taxon>rosids</taxon>
        <taxon>malvids</taxon>
        <taxon>Brassicales</taxon>
        <taxon>Brassicaceae</taxon>
        <taxon>Brassiceae</taxon>
        <taxon>Brassica</taxon>
    </lineage>
</organism>
<name>A0ABQ8DA30_BRANA</name>
<dbReference type="Gene3D" id="1.20.1280.50">
    <property type="match status" value="2"/>
</dbReference>
<dbReference type="Pfam" id="PF08268">
    <property type="entry name" value="FBA_3"/>
    <property type="match status" value="6"/>
</dbReference>
<evidence type="ECO:0000259" key="1">
    <source>
        <dbReference type="PROSITE" id="PS50181"/>
    </source>
</evidence>
<accession>A0ABQ8DA30</accession>
<dbReference type="EMBL" id="JAGKQM010000005">
    <property type="protein sequence ID" value="KAH0925613.1"/>
    <property type="molecule type" value="Genomic_DNA"/>
</dbReference>
<keyword evidence="3" id="KW-1185">Reference proteome</keyword>
<dbReference type="SUPFAM" id="SSF81383">
    <property type="entry name" value="F-box domain"/>
    <property type="match status" value="5"/>
</dbReference>
<dbReference type="InterPro" id="IPR017451">
    <property type="entry name" value="F-box-assoc_interact_dom"/>
</dbReference>
<dbReference type="NCBIfam" id="TIGR01640">
    <property type="entry name" value="F_box_assoc_1"/>
    <property type="match status" value="5"/>
</dbReference>
<feature type="domain" description="F-box" evidence="1">
    <location>
        <begin position="1614"/>
        <end position="1663"/>
    </location>
</feature>
<dbReference type="InterPro" id="IPR001810">
    <property type="entry name" value="F-box_dom"/>
</dbReference>
<dbReference type="PANTHER" id="PTHR31111">
    <property type="entry name" value="BNAA05G37150D PROTEIN-RELATED"/>
    <property type="match status" value="1"/>
</dbReference>
<dbReference type="PANTHER" id="PTHR31111:SF58">
    <property type="entry name" value="F-BOX DOMAIN-CONTAINING PROTEIN"/>
    <property type="match status" value="1"/>
</dbReference>
<dbReference type="Pfam" id="PF00646">
    <property type="entry name" value="F-box"/>
    <property type="match status" value="5"/>
</dbReference>
<dbReference type="Proteomes" id="UP000824890">
    <property type="component" value="Unassembled WGS sequence"/>
</dbReference>
<gene>
    <name evidence="2" type="ORF">HID58_017869</name>
</gene>
<protein>
    <recommendedName>
        <fullName evidence="1">F-box domain-containing protein</fullName>
    </recommendedName>
</protein>
<dbReference type="SMART" id="SM00256">
    <property type="entry name" value="FBOX"/>
    <property type="match status" value="5"/>
</dbReference>
<proteinExistence type="predicted"/>
<comment type="caution">
    <text evidence="2">The sequence shown here is derived from an EMBL/GenBank/DDBJ whole genome shotgun (WGS) entry which is preliminary data.</text>
</comment>
<feature type="domain" description="F-box" evidence="1">
    <location>
        <begin position="868"/>
        <end position="917"/>
    </location>
</feature>
<reference evidence="2 3" key="1">
    <citation type="submission" date="2021-05" db="EMBL/GenBank/DDBJ databases">
        <title>Genome Assembly of Synthetic Allotetraploid Brassica napus Reveals Homoeologous Exchanges between Subgenomes.</title>
        <authorList>
            <person name="Davis J.T."/>
        </authorList>
    </citation>
    <scope>NUCLEOTIDE SEQUENCE [LARGE SCALE GENOMIC DNA]</scope>
    <source>
        <strain evidence="3">cv. Da-Ae</strain>
        <tissue evidence="2">Seedling</tissue>
    </source>
</reference>
<dbReference type="InterPro" id="IPR013187">
    <property type="entry name" value="F-box-assoc_dom_typ3"/>
</dbReference>
<dbReference type="InterPro" id="IPR036047">
    <property type="entry name" value="F-box-like_dom_sf"/>
</dbReference>
<evidence type="ECO:0000313" key="3">
    <source>
        <dbReference type="Proteomes" id="UP000824890"/>
    </source>
</evidence>
<dbReference type="PROSITE" id="PS50181">
    <property type="entry name" value="FBOX"/>
    <property type="match status" value="2"/>
</dbReference>
<evidence type="ECO:0000313" key="2">
    <source>
        <dbReference type="EMBL" id="KAH0925613.1"/>
    </source>
</evidence>
<sequence>MKVPNDTNSEKPRVLKTSVCAMKLRRLNLSNDVPTSFSCISRSSTAFNERENSEPIPHDLIYELLLRLPAKSIARSRCLSKLWASILRSHDFTELFLTRSSTRQKLLFFCLKDHDFFFFTAPKNPDNNSSLVVPDYHMKFPFVGIGFQICGHVRGLVCLTHLRTVKGGKHTVPEICNPSTGQSLPLPKVKTRRRVNVRRFFAYDPIGKQFKVLSMTWPCYRSYLLCQEYKVLTIGTGKLSWRMVECSVPHQPISGEICINGCLYYYSMVDSVEHRYVIVCFDVTSEKLTSIRKPMEDVKCIVSNLVNYNGNLATLTSDGDSQVIGQSRCIEFRGVLHVPFLLLPQAPVDLRTALIELWVLADAEKHEWSKHIYELPSLWKDIVLAPKRRRKDIVHTYYFIGISGGNEIVMSPRHSSSLFYVFYYNFERGIIRKVEILGTDAFKHRTINTFLHHVEDRQNDTEVCLTITRLTKLSKNSTNVREDLLPTDLLIEIFSRFPTKHIAKYIATCRCVSKLWSSIFYRPEFTDVLFLTKSSASPQLLFACQTQSELLFLSSPQPQDPVENPSLVTASCLTKVPVNFSNESFSTINGFLCLRYDIVKERKSSKMQFICNPSTGQRLPLPKMKTVGQKSYFGYDPIGKQYKLFSMTSSNDKYKGNWKEYRILTLGTQKLSWRRKECCVPHCPVHNEICINGLLYYRANGDGFTKATMIVCFDFRSEKFSFMKVTENFSRAVDHKATLINYNGKLGSLRWEEPYSLSRGTGSFVLWVLQDAEKHKWSKHVYVLPPLGIELAEMAELYFVGVIGTDEIVLSLDIPAKPFYLFYYNIKRSSIVRVEIQGIQALKGRSVRTLLNHVENRNKRTKTLLNGRENSETIPTDLIIDILSKLPMKSLARCRCVSKLWASIVDLPCTTELFTTRASAHPQLLFVYRQKYKLVFLSLPQPQNLDKNSPPVAVKHLSCIPFRGSSCYVSGHVQGLVSLRVIHKRMSLQIICNPSTGQALTLPKIKSRSFIFRVRSILGYDPIDNQFKVLSLSGYSKITPLDQQHQVLTLGTQELKWRTIKCSTPQHSFKHGICINGVLYCPVRAPGRNHMIGCFHVRSEKFTFIKVKTTFIKAVFHGTLINYNGKLGSLVSGGSRFADGASRSFQLLVIGDFEKQEWSTHNYVLPRLWKNLVGRAVLRLVGFVGTNEIVFSHPSQVIYYNIEKRTILKVAIQGTEAPQYNFVITFLNHMEDLKFTHAFKGKLGFTAKSVSARKSKRNTRAKTLLDGRENSDTIPTDLIIEILSRLLGDVDAYQSSGPSTLRLPYFTELFITRSSARPHLLFINREKGKLLFLSSPVAVKHISRIPFGGYQYHCEISGPVDGLVCLTDKEFIERSEMSIVHIISNPSTGQTLTLPKVKKTRMVEVRSILETVSFMGYDPIYKRFKVLSSRYDFDRCITEHQLLTLGTEKIEWRIIQCCIPHYCWLTGILHQWCFKFSCIELDTTFKEAVFNQSMINYNGKLGSVKINRFKLGGTHSIELMSIGDSEKQEWSKHTYILPPVLKNVVGKDVLRFAGVTDSNEIVLSHPSCVIYYNIEKNTIVKVRIQGMEAFQSTNLSTFLDHKDSKRAKTLLNGRANSKTIPTDLIIDILSRLPMKSVARFRCVSKLWASIVDLPYLKEFFTTRASAHPQLLFVYKEKHKFVFLSSPQPQNLDENSTPEAVLSITRYSTLDQHQVLTLGTGELKWRTIKCSTPQDSFQQGICINGVLYYPVCTRGIDMIGCFHVRSETFSFIEVETTSIGAVFEGTLINYNGKLSSLISDAGDRFADGESRSIKLLVIGNFEKQEWSKHEYVLPPMWKNVVGRADLRLVGFVGTSEVVFSHPSQVIYYNIETQGVVKVAIQGMGASSKCKFATFVNHMEDLKFTHAKSKRNTRAKTLLDGRKNSDTIPTDLIIEILSRLPVKSIGRCRCVSKLIKALGPPHFAFPISQSCSSPDLQLARIYCSSIEEKEIIIPLSQNPYKNSSPVAVKHLSRIPFGGYQYHCEISGPVHGLLCLTDKEFIERS</sequence>